<dbReference type="SUPFAM" id="SSF51197">
    <property type="entry name" value="Clavaminate synthase-like"/>
    <property type="match status" value="1"/>
</dbReference>
<dbReference type="PANTHER" id="PTHR10696:SF56">
    <property type="entry name" value="TAUD_TFDA-LIKE DOMAIN-CONTAINING PROTEIN"/>
    <property type="match status" value="1"/>
</dbReference>
<keyword evidence="5" id="KW-0223">Dioxygenase</keyword>
<dbReference type="EMBL" id="JACCEV010000001">
    <property type="protein sequence ID" value="NYT84588.1"/>
    <property type="molecule type" value="Genomic_DNA"/>
</dbReference>
<dbReference type="OrthoDB" id="753054at2"/>
<dbReference type="GO" id="GO:0016706">
    <property type="term" value="F:2-oxoglutarate-dependent dioxygenase activity"/>
    <property type="evidence" value="ECO:0007669"/>
    <property type="project" value="UniProtKB-ARBA"/>
</dbReference>
<dbReference type="GO" id="GO:0017000">
    <property type="term" value="P:antibiotic biosynthetic process"/>
    <property type="evidence" value="ECO:0007669"/>
    <property type="project" value="UniProtKB-KW"/>
</dbReference>
<reference evidence="5 6" key="1">
    <citation type="submission" date="2020-07" db="EMBL/GenBank/DDBJ databases">
        <title>Taxonomic revisions and descriptions of new bacterial species based on genomic comparisons in the high-G+C-content subgroup of the family Alcaligenaceae.</title>
        <authorList>
            <person name="Szabo A."/>
            <person name="Felfoldi T."/>
        </authorList>
    </citation>
    <scope>NUCLEOTIDE SEQUENCE [LARGE SCALE GENOMIC DNA]</scope>
    <source>
        <strain evidence="5 6">DSM 25667</strain>
    </source>
</reference>
<gene>
    <name evidence="5" type="ORF">H0A62_03125</name>
</gene>
<dbReference type="InterPro" id="IPR050411">
    <property type="entry name" value="AlphaKG_dependent_hydroxylases"/>
</dbReference>
<feature type="domain" description="TauD/TfdA-like" evidence="4">
    <location>
        <begin position="81"/>
        <end position="329"/>
    </location>
</feature>
<evidence type="ECO:0000259" key="4">
    <source>
        <dbReference type="Pfam" id="PF02668"/>
    </source>
</evidence>
<dbReference type="PANTHER" id="PTHR10696">
    <property type="entry name" value="GAMMA-BUTYROBETAINE HYDROXYLASE-RELATED"/>
    <property type="match status" value="1"/>
</dbReference>
<evidence type="ECO:0000256" key="3">
    <source>
        <dbReference type="ARBA" id="ARBA00023194"/>
    </source>
</evidence>
<comment type="cofactor">
    <cofactor evidence="1">
        <name>Fe(2+)</name>
        <dbReference type="ChEBI" id="CHEBI:29033"/>
    </cofactor>
</comment>
<proteinExistence type="predicted"/>
<organism evidence="5 6">
    <name type="scientific">Pollutimonas harenae</name>
    <dbReference type="NCBI Taxonomy" id="657015"/>
    <lineage>
        <taxon>Bacteria</taxon>
        <taxon>Pseudomonadati</taxon>
        <taxon>Pseudomonadota</taxon>
        <taxon>Betaproteobacteria</taxon>
        <taxon>Burkholderiales</taxon>
        <taxon>Alcaligenaceae</taxon>
        <taxon>Pollutimonas</taxon>
    </lineage>
</organism>
<keyword evidence="2" id="KW-0560">Oxidoreductase</keyword>
<keyword evidence="3" id="KW-0045">Antibiotic biosynthesis</keyword>
<dbReference type="Pfam" id="PF02668">
    <property type="entry name" value="TauD"/>
    <property type="match status" value="1"/>
</dbReference>
<dbReference type="InterPro" id="IPR003819">
    <property type="entry name" value="TauD/TfdA-like"/>
</dbReference>
<evidence type="ECO:0000313" key="6">
    <source>
        <dbReference type="Proteomes" id="UP000554144"/>
    </source>
</evidence>
<dbReference type="RefSeq" id="WP_130038252.1">
    <property type="nucleotide sequence ID" value="NZ_JACCEV010000001.1"/>
</dbReference>
<evidence type="ECO:0000313" key="5">
    <source>
        <dbReference type="EMBL" id="NYT84588.1"/>
    </source>
</evidence>
<comment type="caution">
    <text evidence="5">The sequence shown here is derived from an EMBL/GenBank/DDBJ whole genome shotgun (WGS) entry which is preliminary data.</text>
</comment>
<evidence type="ECO:0000256" key="2">
    <source>
        <dbReference type="ARBA" id="ARBA00023002"/>
    </source>
</evidence>
<sequence length="371" mass="42374">MSTQTLNKRPPFQSSSYQASSLRPRRLELIHDESAWNASTYQGSDAWIRHLTAEHLGEIDSAINKLVNQGRTLDTVTQKDFKADSFAAFLKDFSDNDVGKRGFGMIRGFPAADYSTEQVEMFFWGLGTLMGKCVSQNAAGHRLGHVRDQGLNYDALNVRGYQTRAHLPFHCDPSDVVGLLCFNKAVEGGLSSVVSGITMYNEILRERPQYLDLLHRGFVYDRRGEETEYQGALSDYVPVFGYFGGDLSIRYVRKSMETAQEKLGIDFTDEEYEVLDYMEQLSKREDLVYSMMMEPGDMQFCNNYLVLHSRTDYQDHEELEKKRHMLRLWVQIPGIRQLAPEFIELDERSGWSRREGIPAKGAPAPKDLETA</sequence>
<dbReference type="Gene3D" id="3.60.130.10">
    <property type="entry name" value="Clavaminate synthase-like"/>
    <property type="match status" value="1"/>
</dbReference>
<evidence type="ECO:0000256" key="1">
    <source>
        <dbReference type="ARBA" id="ARBA00001954"/>
    </source>
</evidence>
<protein>
    <submittedName>
        <fullName evidence="5">TauD/TfdA family dioxygenase</fullName>
    </submittedName>
</protein>
<keyword evidence="6" id="KW-1185">Reference proteome</keyword>
<dbReference type="AlphaFoldDB" id="A0A853GNJ0"/>
<dbReference type="Proteomes" id="UP000554144">
    <property type="component" value="Unassembled WGS sequence"/>
</dbReference>
<name>A0A853GNJ0_9BURK</name>
<accession>A0A853GNJ0</accession>
<dbReference type="InterPro" id="IPR042098">
    <property type="entry name" value="TauD-like_sf"/>
</dbReference>